<accession>A0ACB5TKK0</accession>
<proteinExistence type="predicted"/>
<sequence length="411" mass="44786">MVKDTKFYDLLGVSPDATDAQLKKAYRLGALKYHPDKNPSPEAAEKFKEISSAYEVLSDSQKRDIYDQYGEEGLSGGPGGMGGGMDASDIFSQFFGGGGSGFGGGFGQRPSGPQRGRDIKHVISCSLEELYKGRTAKLALNKTILCPDCKGKGGKEGAVKQCTDCHGSGMKFVTRQMGPMIQRFQTTCDKCNGEGDIIDAKDRCKTCKGKKVSNERKILEVHIDPGMKGGQKITFSGEGDQHPDIIPGDVVFVVDEKPHATFQRKGDDLFYNAKIDLLTALAGGEFAFKHLSGEYLKVEIIPGEVISTGMVKVIEHKGMPIPRHGGYGNLFVKFDVEFPPNNFTTEEKLKELENILPKRPKLNIPKNSEIDDSCSLVDVDPLKHRSTQNRGGHDDEDDEEGGQGGVQCAQQ</sequence>
<name>A0ACB5TKK0_CANBO</name>
<evidence type="ECO:0000313" key="1">
    <source>
        <dbReference type="EMBL" id="GME90463.1"/>
    </source>
</evidence>
<protein>
    <submittedName>
        <fullName evidence="1">Unnamed protein product</fullName>
    </submittedName>
</protein>
<organism evidence="1 2">
    <name type="scientific">Candida boidinii</name>
    <name type="common">Yeast</name>
    <dbReference type="NCBI Taxonomy" id="5477"/>
    <lineage>
        <taxon>Eukaryota</taxon>
        <taxon>Fungi</taxon>
        <taxon>Dikarya</taxon>
        <taxon>Ascomycota</taxon>
        <taxon>Saccharomycotina</taxon>
        <taxon>Pichiomycetes</taxon>
        <taxon>Pichiales</taxon>
        <taxon>Pichiaceae</taxon>
        <taxon>Ogataea</taxon>
        <taxon>Ogataea/Candida clade</taxon>
    </lineage>
</organism>
<gene>
    <name evidence="1" type="ORF">Cboi01_000185500</name>
</gene>
<evidence type="ECO:0000313" key="2">
    <source>
        <dbReference type="Proteomes" id="UP001165101"/>
    </source>
</evidence>
<reference evidence="1" key="1">
    <citation type="submission" date="2023-04" db="EMBL/GenBank/DDBJ databases">
        <title>Candida boidinii NBRC 1967.</title>
        <authorList>
            <person name="Ichikawa N."/>
            <person name="Sato H."/>
            <person name="Tonouchi N."/>
        </authorList>
    </citation>
    <scope>NUCLEOTIDE SEQUENCE</scope>
    <source>
        <strain evidence="1">NBRC 1967</strain>
    </source>
</reference>
<dbReference type="EMBL" id="BSXV01000749">
    <property type="protein sequence ID" value="GME90463.1"/>
    <property type="molecule type" value="Genomic_DNA"/>
</dbReference>
<keyword evidence="2" id="KW-1185">Reference proteome</keyword>
<comment type="caution">
    <text evidence="1">The sequence shown here is derived from an EMBL/GenBank/DDBJ whole genome shotgun (WGS) entry which is preliminary data.</text>
</comment>
<dbReference type="Proteomes" id="UP001165101">
    <property type="component" value="Unassembled WGS sequence"/>
</dbReference>